<dbReference type="PATRIC" id="fig|156976.3.peg.1245"/>
<accession>A0A0K1RBR9</accession>
<sequence>MDSFTFVVQEGTVIDAALYAQRLRELGVSTADMQSLRVRLADVAGTRRAILHINNGTPVLVLRPLAPAPQEITMSALPIPDERTVPEKVGPDSGWQQTQLALLPSDEGLLADAAGNVVCAIMRPLIAIHESEDPAHGICAYISTHPHTPRSVALDGVVDILRAHGVCVHTLPEGFSLGQLHDSEVWVVDPVYGVRLVESWVEYGTPRSARLLFERAGVPSHREVNEARAKRAATF</sequence>
<protein>
    <submittedName>
        <fullName evidence="1">Uncharacterized protein</fullName>
    </submittedName>
</protein>
<dbReference type="STRING" id="156976.AK829_06260"/>
<evidence type="ECO:0000313" key="1">
    <source>
        <dbReference type="EMBL" id="AKV58838.1"/>
    </source>
</evidence>
<dbReference type="AlphaFoldDB" id="A0A0K1RBR9"/>
<gene>
    <name evidence="1" type="ORF">AK829_06260</name>
</gene>
<evidence type="ECO:0000313" key="2">
    <source>
        <dbReference type="Proteomes" id="UP000060016"/>
    </source>
</evidence>
<keyword evidence="2" id="KW-1185">Reference proteome</keyword>
<dbReference type="Proteomes" id="UP000060016">
    <property type="component" value="Chromosome"/>
</dbReference>
<dbReference type="RefSeq" id="WP_052205087.1">
    <property type="nucleotide sequence ID" value="NZ_CAUPEA010000068.1"/>
</dbReference>
<name>A0A0K1RBR9_9CORY</name>
<reference evidence="1 2" key="1">
    <citation type="submission" date="2015-08" db="EMBL/GenBank/DDBJ databases">
        <authorList>
            <person name="Babu N.S."/>
            <person name="Beckwith C.J."/>
            <person name="Beseler K.G."/>
            <person name="Brison A."/>
            <person name="Carone J.V."/>
            <person name="Caskin T.P."/>
            <person name="Diamond M."/>
            <person name="Durham M.E."/>
            <person name="Foxe J.M."/>
            <person name="Go M."/>
            <person name="Henderson B.A."/>
            <person name="Jones I.B."/>
            <person name="McGettigan J.A."/>
            <person name="Micheletti S.J."/>
            <person name="Nasrallah M.E."/>
            <person name="Ortiz D."/>
            <person name="Piller C.R."/>
            <person name="Privatt S.R."/>
            <person name="Schneider S.L."/>
            <person name="Sharp S."/>
            <person name="Smith T.C."/>
            <person name="Stanton J.D."/>
            <person name="Ullery H.E."/>
            <person name="Wilson R.J."/>
            <person name="Serrano M.G."/>
            <person name="Buck G."/>
            <person name="Lee V."/>
            <person name="Wang Y."/>
            <person name="Carvalho R."/>
            <person name="Voegtly L."/>
            <person name="Shi R."/>
            <person name="Duckworth R."/>
            <person name="Johnson A."/>
            <person name="Loviza R."/>
            <person name="Walstead R."/>
            <person name="Shah Z."/>
            <person name="Kiflezghi M."/>
            <person name="Wade K."/>
            <person name="Ball S.L."/>
            <person name="Bradley K.W."/>
            <person name="Asai D.J."/>
            <person name="Bowman C.A."/>
            <person name="Russell D.A."/>
            <person name="Pope W.H."/>
            <person name="Jacobs-Sera D."/>
            <person name="Hendrix R.W."/>
            <person name="Hatfull G.F."/>
        </authorList>
    </citation>
    <scope>NUCLEOTIDE SEQUENCE [LARGE SCALE GENOMIC DNA]</scope>
    <source>
        <strain evidence="1 2">PUDD_83A45</strain>
    </source>
</reference>
<organism evidence="1 2">
    <name type="scientific">Corynebacterium riegelii</name>
    <dbReference type="NCBI Taxonomy" id="156976"/>
    <lineage>
        <taxon>Bacteria</taxon>
        <taxon>Bacillati</taxon>
        <taxon>Actinomycetota</taxon>
        <taxon>Actinomycetes</taxon>
        <taxon>Mycobacteriales</taxon>
        <taxon>Corynebacteriaceae</taxon>
        <taxon>Corynebacterium</taxon>
    </lineage>
</organism>
<proteinExistence type="predicted"/>
<dbReference type="KEGG" id="crie:AK829_06260"/>
<dbReference type="EMBL" id="CP012342">
    <property type="protein sequence ID" value="AKV58838.1"/>
    <property type="molecule type" value="Genomic_DNA"/>
</dbReference>